<comment type="caution">
    <text evidence="2">The sequence shown here is derived from an EMBL/GenBank/DDBJ whole genome shotgun (WGS) entry which is preliminary data.</text>
</comment>
<organism evidence="2 3">
    <name type="scientific">Chrysophaeum taylorii</name>
    <dbReference type="NCBI Taxonomy" id="2483200"/>
    <lineage>
        <taxon>Eukaryota</taxon>
        <taxon>Sar</taxon>
        <taxon>Stramenopiles</taxon>
        <taxon>Ochrophyta</taxon>
        <taxon>Pelagophyceae</taxon>
        <taxon>Pelagomonadales</taxon>
        <taxon>Pelagomonadaceae</taxon>
        <taxon>Chrysophaeum</taxon>
    </lineage>
</organism>
<accession>A0AAD7UAJ0</accession>
<evidence type="ECO:0000313" key="2">
    <source>
        <dbReference type="EMBL" id="KAJ8600053.1"/>
    </source>
</evidence>
<evidence type="ECO:0000313" key="3">
    <source>
        <dbReference type="Proteomes" id="UP001230188"/>
    </source>
</evidence>
<protein>
    <recommendedName>
        <fullName evidence="1">CRAL-TRIO domain-containing protein</fullName>
    </recommendedName>
</protein>
<dbReference type="PROSITE" id="PS50191">
    <property type="entry name" value="CRAL_TRIO"/>
    <property type="match status" value="1"/>
</dbReference>
<dbReference type="EMBL" id="JAQMWT010000531">
    <property type="protein sequence ID" value="KAJ8600053.1"/>
    <property type="molecule type" value="Genomic_DNA"/>
</dbReference>
<keyword evidence="3" id="KW-1185">Reference proteome</keyword>
<dbReference type="InterPro" id="IPR001251">
    <property type="entry name" value="CRAL-TRIO_dom"/>
</dbReference>
<proteinExistence type="predicted"/>
<gene>
    <name evidence="2" type="ORF">CTAYLR_001833</name>
</gene>
<feature type="domain" description="CRAL-TRIO" evidence="1">
    <location>
        <begin position="157"/>
        <end position="336"/>
    </location>
</feature>
<evidence type="ECO:0000259" key="1">
    <source>
        <dbReference type="PROSITE" id="PS50191"/>
    </source>
</evidence>
<reference evidence="2" key="1">
    <citation type="submission" date="2023-01" db="EMBL/GenBank/DDBJ databases">
        <title>Metagenome sequencing of chrysophaentin producing Chrysophaeum taylorii.</title>
        <authorList>
            <person name="Davison J."/>
            <person name="Bewley C."/>
        </authorList>
    </citation>
    <scope>NUCLEOTIDE SEQUENCE</scope>
    <source>
        <strain evidence="2">NIES-1699</strain>
    </source>
</reference>
<dbReference type="CDD" id="cd00170">
    <property type="entry name" value="SEC14"/>
    <property type="match status" value="1"/>
</dbReference>
<dbReference type="AlphaFoldDB" id="A0AAD7UAJ0"/>
<dbReference type="Pfam" id="PF00650">
    <property type="entry name" value="CRAL_TRIO"/>
    <property type="match status" value="1"/>
</dbReference>
<dbReference type="Gene3D" id="3.40.525.10">
    <property type="entry name" value="CRAL-TRIO lipid binding domain"/>
    <property type="match status" value="1"/>
</dbReference>
<sequence>MLLKVFAAAAVLSTPPTIISGGGGGVVVDGFVVVPAAAAAARRRGGTAASAMSIASLLEKEKSVLDELEKRTEKSVEKGVEVLPFVAGDDAAKRAWLLRFLASGDDLEAAVGRVEASIDWRLGEGLEIVRKARTSFEAATSGGGWDNDPVLSAAPFSEKIAPFVGAAKLLTLRNAKNDGLVYAIRAGEVDDKSLMAAVTPDELAQFFLYAKAVNEIVCAKLAAETNELSDVVTVNDLKGVDLFGDATFRQVLSRTSKRGDQVFPGLAGPTILLNLPPLARALVKIFKPLFPKSVQNKLKFAEFDLLDSPEQLLDRASPAREAFLTEIDAILAAAAA</sequence>
<dbReference type="Proteomes" id="UP001230188">
    <property type="component" value="Unassembled WGS sequence"/>
</dbReference>
<name>A0AAD7UAJ0_9STRA</name>
<dbReference type="InterPro" id="IPR036865">
    <property type="entry name" value="CRAL-TRIO_dom_sf"/>
</dbReference>
<dbReference type="SUPFAM" id="SSF52087">
    <property type="entry name" value="CRAL/TRIO domain"/>
    <property type="match status" value="1"/>
</dbReference>